<keyword evidence="3" id="KW-1185">Reference proteome</keyword>
<reference evidence="2" key="1">
    <citation type="submission" date="2023-01" db="EMBL/GenBank/DDBJ databases">
        <title>Complete genome sequence of Planctobacterium marinum strain Dej080120_11.</title>
        <authorList>
            <person name="Ueki S."/>
            <person name="Maruyama F."/>
        </authorList>
    </citation>
    <scope>NUCLEOTIDE SEQUENCE</scope>
    <source>
        <strain evidence="2">Dej080120_11</strain>
    </source>
</reference>
<accession>A0AA48KQ53</accession>
<evidence type="ECO:0000259" key="1">
    <source>
        <dbReference type="PROSITE" id="PS51186"/>
    </source>
</evidence>
<dbReference type="KEGG" id="pmaw:MACH26_16740"/>
<dbReference type="SUPFAM" id="SSF55729">
    <property type="entry name" value="Acyl-CoA N-acyltransferases (Nat)"/>
    <property type="match status" value="1"/>
</dbReference>
<dbReference type="RefSeq" id="WP_338292186.1">
    <property type="nucleotide sequence ID" value="NZ_AP027272.1"/>
</dbReference>
<proteinExistence type="predicted"/>
<dbReference type="PROSITE" id="PS51186">
    <property type="entry name" value="GNAT"/>
    <property type="match status" value="1"/>
</dbReference>
<protein>
    <submittedName>
        <fullName evidence="2">GNAT family acetyltransferase</fullName>
    </submittedName>
</protein>
<gene>
    <name evidence="2" type="ORF">MACH26_16740</name>
</gene>
<feature type="domain" description="N-acetyltransferase" evidence="1">
    <location>
        <begin position="4"/>
        <end position="142"/>
    </location>
</feature>
<dbReference type="EMBL" id="AP027272">
    <property type="protein sequence ID" value="BDX06153.1"/>
    <property type="molecule type" value="Genomic_DNA"/>
</dbReference>
<organism evidence="2 3">
    <name type="scientific">Planctobacterium marinum</name>
    <dbReference type="NCBI Taxonomy" id="1631968"/>
    <lineage>
        <taxon>Bacteria</taxon>
        <taxon>Pseudomonadati</taxon>
        <taxon>Pseudomonadota</taxon>
        <taxon>Gammaproteobacteria</taxon>
        <taxon>Alteromonadales</taxon>
        <taxon>Alteromonadaceae</taxon>
        <taxon>Planctobacterium</taxon>
    </lineage>
</organism>
<dbReference type="InterPro" id="IPR000182">
    <property type="entry name" value="GNAT_dom"/>
</dbReference>
<dbReference type="Proteomes" id="UP001333710">
    <property type="component" value="Chromosome"/>
</dbReference>
<sequence>MNAFTIETVNWRHSKRRLKRLRDRVFVCEWRIPRQSEFDEQDPLSEHVLIIDSDGSDIATGRITPEGEIGRIAVISHHRGEEIYNVLYTALLQIAKEKDLDDVYVQCELDGVNHFESQGFHPIGSVFMDCGIPRQKMSCPVSDFSWSRVELTH</sequence>
<evidence type="ECO:0000313" key="2">
    <source>
        <dbReference type="EMBL" id="BDX06153.1"/>
    </source>
</evidence>
<dbReference type="Gene3D" id="3.40.630.30">
    <property type="match status" value="1"/>
</dbReference>
<dbReference type="InterPro" id="IPR016181">
    <property type="entry name" value="Acyl_CoA_acyltransferase"/>
</dbReference>
<dbReference type="Pfam" id="PF13673">
    <property type="entry name" value="Acetyltransf_10"/>
    <property type="match status" value="1"/>
</dbReference>
<dbReference type="AlphaFoldDB" id="A0AA48KQ53"/>
<evidence type="ECO:0000313" key="3">
    <source>
        <dbReference type="Proteomes" id="UP001333710"/>
    </source>
</evidence>
<dbReference type="GO" id="GO:0016747">
    <property type="term" value="F:acyltransferase activity, transferring groups other than amino-acyl groups"/>
    <property type="evidence" value="ECO:0007669"/>
    <property type="project" value="InterPro"/>
</dbReference>
<name>A0AA48KQ53_9ALTE</name>